<reference evidence="2 3" key="1">
    <citation type="submission" date="2021-03" db="EMBL/GenBank/DDBJ databases">
        <title>Genomic Encyclopedia of Type Strains, Phase IV (KMG-IV): sequencing the most valuable type-strain genomes for metagenomic binning, comparative biology and taxonomic classification.</title>
        <authorList>
            <person name="Goeker M."/>
        </authorList>
    </citation>
    <scope>NUCLEOTIDE SEQUENCE [LARGE SCALE GENOMIC DNA]</scope>
    <source>
        <strain evidence="2 3">DSM 24950</strain>
    </source>
</reference>
<protein>
    <submittedName>
        <fullName evidence="2">FkbH-like protein</fullName>
    </submittedName>
</protein>
<dbReference type="RefSeq" id="WP_209856101.1">
    <property type="nucleotide sequence ID" value="NZ_JAGGKV010000015.1"/>
</dbReference>
<dbReference type="InterPro" id="IPR049369">
    <property type="entry name" value="BF1531-like_N"/>
</dbReference>
<dbReference type="InterPro" id="IPR016181">
    <property type="entry name" value="Acyl_CoA_acyltransferase"/>
</dbReference>
<dbReference type="InterPro" id="IPR010037">
    <property type="entry name" value="FkbH_domain"/>
</dbReference>
<dbReference type="Gene3D" id="3.40.630.30">
    <property type="match status" value="1"/>
</dbReference>
<dbReference type="InterPro" id="IPR010033">
    <property type="entry name" value="HAD_SF_ppase_IIIC"/>
</dbReference>
<dbReference type="NCBIfam" id="TIGR01681">
    <property type="entry name" value="HAD-SF-IIIC"/>
    <property type="match status" value="1"/>
</dbReference>
<gene>
    <name evidence="2" type="ORF">J2Z65_004850</name>
</gene>
<sequence length="637" mass="72284">MMNNKELIASIRQMKNDGSLGANRQKIVSAIKTNRDAMFSEKIGYMLKSVAHEAWQAADVQPLKPLKVAVLSSFTSDSFPLMLRPLLLSDGIWPEVYAAGFNQYVYELMNTGSGLYEMSPQLTVCLLDEHAVTEELPRDWDAADLELACERKLEQLKQLIGIYHEQCKGLLVLNTVPLTSVTYNAKIDYKTKAKISRIWRSFNIGLLDLANAWSQVIIMDTEILLQEHQVAKLSDPRLAQYGSFHLSQDVLFAYASESVKVARGILGMTKKCLVLDLDNTLWGGIVGDDGINGVHLGDSAPGKIFVDFQKAIRQLKNQGVLLAVSSKNEESVVREMFEEHPHMQLGLEDIVIIRANWDPKHENIKTIASTLNIGLDSLVFIDDNPFERNLVRDSLSDVTVPELPQDPSYYVDSLLSAGWFNLNKLTSTDLDRTNQYKLEVEREQLKQSSGSIEDYLHSLDIQVNLVPANAFNLPRLAQLTVRTNQFNMTSRRYQESEIEQLENSGAYWVFGFQTKDRFGDYGLIGCVLVEKSETAWRIDNFMMSCRVFSRKIETAIMRHVLWKAKEEGIQEVYGEYIPSMKNVIVKDFYVQHGFEYVENDQDDPVDGVKQQFVQRLQNIPDEVAWINMLAGEEIAAQ</sequence>
<accession>A0ABS4I3X0</accession>
<dbReference type="NCBIfam" id="TIGR01686">
    <property type="entry name" value="FkbH"/>
    <property type="match status" value="1"/>
</dbReference>
<dbReference type="InterPro" id="IPR036514">
    <property type="entry name" value="SGNH_hydro_sf"/>
</dbReference>
<dbReference type="Pfam" id="PF21211">
    <property type="entry name" value="FkbH_N"/>
    <property type="match status" value="1"/>
</dbReference>
<dbReference type="Gene3D" id="3.40.50.1110">
    <property type="entry name" value="SGNH hydrolase"/>
    <property type="match status" value="1"/>
</dbReference>
<evidence type="ECO:0000313" key="3">
    <source>
        <dbReference type="Proteomes" id="UP001519344"/>
    </source>
</evidence>
<dbReference type="SUPFAM" id="SSF56784">
    <property type="entry name" value="HAD-like"/>
    <property type="match status" value="1"/>
</dbReference>
<feature type="domain" description="BF1531-like N-terminal" evidence="1">
    <location>
        <begin position="67"/>
        <end position="259"/>
    </location>
</feature>
<dbReference type="EMBL" id="JAGGKV010000015">
    <property type="protein sequence ID" value="MBP1965605.1"/>
    <property type="molecule type" value="Genomic_DNA"/>
</dbReference>
<name>A0ABS4I3X0_9BACL</name>
<proteinExistence type="predicted"/>
<dbReference type="SUPFAM" id="SSF55729">
    <property type="entry name" value="Acyl-CoA N-acyltransferases (Nat)"/>
    <property type="match status" value="1"/>
</dbReference>
<dbReference type="InterPro" id="IPR036412">
    <property type="entry name" value="HAD-like_sf"/>
</dbReference>
<comment type="caution">
    <text evidence="2">The sequence shown here is derived from an EMBL/GenBank/DDBJ whole genome shotgun (WGS) entry which is preliminary data.</text>
</comment>
<keyword evidence="3" id="KW-1185">Reference proteome</keyword>
<organism evidence="2 3">
    <name type="scientific">Paenibacillus aceris</name>
    <dbReference type="NCBI Taxonomy" id="869555"/>
    <lineage>
        <taxon>Bacteria</taxon>
        <taxon>Bacillati</taxon>
        <taxon>Bacillota</taxon>
        <taxon>Bacilli</taxon>
        <taxon>Bacillales</taxon>
        <taxon>Paenibacillaceae</taxon>
        <taxon>Paenibacillus</taxon>
    </lineage>
</organism>
<dbReference type="Gene3D" id="3.40.50.1000">
    <property type="entry name" value="HAD superfamily/HAD-like"/>
    <property type="match status" value="1"/>
</dbReference>
<evidence type="ECO:0000313" key="2">
    <source>
        <dbReference type="EMBL" id="MBP1965605.1"/>
    </source>
</evidence>
<dbReference type="Proteomes" id="UP001519344">
    <property type="component" value="Unassembled WGS sequence"/>
</dbReference>
<evidence type="ECO:0000259" key="1">
    <source>
        <dbReference type="Pfam" id="PF21211"/>
    </source>
</evidence>
<dbReference type="InterPro" id="IPR023214">
    <property type="entry name" value="HAD_sf"/>
</dbReference>